<evidence type="ECO:0000256" key="6">
    <source>
        <dbReference type="ARBA" id="ARBA00022989"/>
    </source>
</evidence>
<keyword evidence="7 8" id="KW-0472">Membrane</keyword>
<keyword evidence="3 8" id="KW-0813">Transport</keyword>
<reference evidence="10" key="1">
    <citation type="journal article" date="2013" name="Int. J. Syst. Evol. Microbiol.">
        <title>Polycladomyces abyssicola gen. nov., sp. nov., a thermophilic filamentous bacterium isolated from hemipelagic sediment.</title>
        <authorList>
            <person name="Tsubouchi T."/>
            <person name="Shimane Y."/>
            <person name="Mori K."/>
            <person name="Usui K."/>
            <person name="Hiraki T."/>
            <person name="Tame A."/>
            <person name="Uematsu K."/>
            <person name="Maruyama T."/>
            <person name="Hatada Y."/>
        </authorList>
    </citation>
    <scope>NUCLEOTIDE SEQUENCE</scope>
    <source>
        <strain evidence="10">JIR-001</strain>
    </source>
</reference>
<proteinExistence type="inferred from homology"/>
<evidence type="ECO:0000259" key="9">
    <source>
        <dbReference type="PROSITE" id="PS50928"/>
    </source>
</evidence>
<dbReference type="AlphaFoldDB" id="A0A8D5UFP7"/>
<evidence type="ECO:0000256" key="1">
    <source>
        <dbReference type="ARBA" id="ARBA00004651"/>
    </source>
</evidence>
<dbReference type="PROSITE" id="PS50928">
    <property type="entry name" value="ABC_TM1"/>
    <property type="match status" value="1"/>
</dbReference>
<dbReference type="PANTHER" id="PTHR43848:SF2">
    <property type="entry name" value="PUTRESCINE TRANSPORT SYSTEM PERMEASE PROTEIN POTI"/>
    <property type="match status" value="1"/>
</dbReference>
<dbReference type="KEGG" id="pabs:JIR001_12270"/>
<protein>
    <recommendedName>
        <fullName evidence="9">ABC transmembrane type-1 domain-containing protein</fullName>
    </recommendedName>
</protein>
<feature type="transmembrane region" description="Helical" evidence="8">
    <location>
        <begin position="136"/>
        <end position="159"/>
    </location>
</feature>
<dbReference type="InterPro" id="IPR000515">
    <property type="entry name" value="MetI-like"/>
</dbReference>
<feature type="domain" description="ABC transmembrane type-1" evidence="9">
    <location>
        <begin position="68"/>
        <end position="255"/>
    </location>
</feature>
<gene>
    <name evidence="10" type="ORF">JIR001_12270</name>
</gene>
<keyword evidence="6 8" id="KW-1133">Transmembrane helix</keyword>
<keyword evidence="5 8" id="KW-0812">Transmembrane</keyword>
<name>A0A8D5UFP7_9BACL</name>
<evidence type="ECO:0000256" key="8">
    <source>
        <dbReference type="RuleBase" id="RU363032"/>
    </source>
</evidence>
<evidence type="ECO:0000256" key="7">
    <source>
        <dbReference type="ARBA" id="ARBA00023136"/>
    </source>
</evidence>
<dbReference type="GO" id="GO:0005886">
    <property type="term" value="C:plasma membrane"/>
    <property type="evidence" value="ECO:0007669"/>
    <property type="project" value="UniProtKB-SubCell"/>
</dbReference>
<evidence type="ECO:0000256" key="5">
    <source>
        <dbReference type="ARBA" id="ARBA00022692"/>
    </source>
</evidence>
<keyword evidence="11" id="KW-1185">Reference proteome</keyword>
<evidence type="ECO:0000313" key="10">
    <source>
        <dbReference type="EMBL" id="BCU81444.1"/>
    </source>
</evidence>
<feature type="transmembrane region" description="Helical" evidence="8">
    <location>
        <begin position="68"/>
        <end position="87"/>
    </location>
</feature>
<dbReference type="Proteomes" id="UP000677436">
    <property type="component" value="Chromosome"/>
</dbReference>
<feature type="transmembrane region" description="Helical" evidence="8">
    <location>
        <begin position="12"/>
        <end position="37"/>
    </location>
</feature>
<evidence type="ECO:0000256" key="3">
    <source>
        <dbReference type="ARBA" id="ARBA00022448"/>
    </source>
</evidence>
<dbReference type="InterPro" id="IPR035906">
    <property type="entry name" value="MetI-like_sf"/>
</dbReference>
<comment type="subcellular location">
    <subcellularLocation>
        <location evidence="1 8">Cell membrane</location>
        <topology evidence="1 8">Multi-pass membrane protein</topology>
    </subcellularLocation>
</comment>
<sequence>MGKQLRMDGITASLWITATLIFLFIYLPMIVVIVYSFNGNAVNSYPITSWSTKWYRILLQDVPLLNSLWNSLIVAVSGTLIGLILGIPSAFAVDRFKFPGKVLFERIVLLPMILPGIITGVAMMSVFVQIKMELSLTTILLGHGTFLIAVVMTQVYARLKRLDRSIEEASMDLGASRLQTFFLMTLPNIKTSVIGAALLSFTLSLDEIAVSYFLTGRELTLPVQIWAMLRRGITPEVNAISTLIFVFSVIMIVIVTRLSAEKTEL</sequence>
<feature type="transmembrane region" description="Helical" evidence="8">
    <location>
        <begin position="239"/>
        <end position="260"/>
    </location>
</feature>
<organism evidence="10 11">
    <name type="scientific">Polycladomyces abyssicola</name>
    <dbReference type="NCBI Taxonomy" id="1125966"/>
    <lineage>
        <taxon>Bacteria</taxon>
        <taxon>Bacillati</taxon>
        <taxon>Bacillota</taxon>
        <taxon>Bacilli</taxon>
        <taxon>Bacillales</taxon>
        <taxon>Thermoactinomycetaceae</taxon>
        <taxon>Polycladomyces</taxon>
    </lineage>
</organism>
<comment type="similarity">
    <text evidence="2">Belongs to the binding-protein-dependent transport system permease family. CysTW subfamily.</text>
</comment>
<evidence type="ECO:0000313" key="11">
    <source>
        <dbReference type="Proteomes" id="UP000677436"/>
    </source>
</evidence>
<dbReference type="GO" id="GO:0055085">
    <property type="term" value="P:transmembrane transport"/>
    <property type="evidence" value="ECO:0007669"/>
    <property type="project" value="InterPro"/>
</dbReference>
<evidence type="ECO:0000256" key="4">
    <source>
        <dbReference type="ARBA" id="ARBA00022475"/>
    </source>
</evidence>
<dbReference type="Pfam" id="PF00528">
    <property type="entry name" value="BPD_transp_1"/>
    <property type="match status" value="1"/>
</dbReference>
<keyword evidence="4" id="KW-1003">Cell membrane</keyword>
<reference evidence="10" key="2">
    <citation type="journal article" date="2021" name="Microbiol. Resour. Announc.">
        <title>Complete Genome Sequence of Polycladomyces abyssicola JIR-001T, Isolated from Hemipelagic Sediment in Deep Seawater.</title>
        <authorList>
            <person name="Tsubouchi T."/>
            <person name="Kaneko Y."/>
        </authorList>
    </citation>
    <scope>NUCLEOTIDE SEQUENCE</scope>
    <source>
        <strain evidence="10">JIR-001</strain>
    </source>
</reference>
<dbReference type="SUPFAM" id="SSF161098">
    <property type="entry name" value="MetI-like"/>
    <property type="match status" value="1"/>
</dbReference>
<dbReference type="InterPro" id="IPR051789">
    <property type="entry name" value="Bact_Polyamine_Transport"/>
</dbReference>
<dbReference type="EMBL" id="AP024601">
    <property type="protein sequence ID" value="BCU81444.1"/>
    <property type="molecule type" value="Genomic_DNA"/>
</dbReference>
<dbReference type="RefSeq" id="WP_212774675.1">
    <property type="nucleotide sequence ID" value="NZ_AP024601.1"/>
</dbReference>
<accession>A0A8D5UFP7</accession>
<feature type="transmembrane region" description="Helical" evidence="8">
    <location>
        <begin position="108"/>
        <end position="130"/>
    </location>
</feature>
<evidence type="ECO:0000256" key="2">
    <source>
        <dbReference type="ARBA" id="ARBA00007069"/>
    </source>
</evidence>
<dbReference type="CDD" id="cd06261">
    <property type="entry name" value="TM_PBP2"/>
    <property type="match status" value="1"/>
</dbReference>
<dbReference type="PANTHER" id="PTHR43848">
    <property type="entry name" value="PUTRESCINE TRANSPORT SYSTEM PERMEASE PROTEIN POTI"/>
    <property type="match status" value="1"/>
</dbReference>
<dbReference type="Gene3D" id="1.10.3720.10">
    <property type="entry name" value="MetI-like"/>
    <property type="match status" value="1"/>
</dbReference>